<feature type="compositionally biased region" description="Polar residues" evidence="1">
    <location>
        <begin position="23"/>
        <end position="38"/>
    </location>
</feature>
<feature type="compositionally biased region" description="Basic and acidic residues" evidence="1">
    <location>
        <begin position="270"/>
        <end position="279"/>
    </location>
</feature>
<dbReference type="PANTHER" id="PTHR40644:SF1">
    <property type="entry name" value="UPF0653 PROTEIN C607.02C"/>
    <property type="match status" value="1"/>
</dbReference>
<comment type="caution">
    <text evidence="2">The sequence shown here is derived from an EMBL/GenBank/DDBJ whole genome shotgun (WGS) entry which is preliminary data.</text>
</comment>
<evidence type="ECO:0000256" key="1">
    <source>
        <dbReference type="SAM" id="MobiDB-lite"/>
    </source>
</evidence>
<dbReference type="EMBL" id="LVKK01000013">
    <property type="protein sequence ID" value="OAG42915.1"/>
    <property type="molecule type" value="Genomic_DNA"/>
</dbReference>
<accession>A0A177FFD5</accession>
<feature type="compositionally biased region" description="Basic and acidic residues" evidence="1">
    <location>
        <begin position="40"/>
        <end position="51"/>
    </location>
</feature>
<dbReference type="AlphaFoldDB" id="A0A177FFD5"/>
<gene>
    <name evidence="2" type="ORF">AYO21_02866</name>
</gene>
<dbReference type="RefSeq" id="XP_022514867.1">
    <property type="nucleotide sequence ID" value="XM_022652842.1"/>
</dbReference>
<feature type="compositionally biased region" description="Basic residues" evidence="1">
    <location>
        <begin position="256"/>
        <end position="265"/>
    </location>
</feature>
<evidence type="ECO:0000313" key="3">
    <source>
        <dbReference type="Proteomes" id="UP000077002"/>
    </source>
</evidence>
<dbReference type="OrthoDB" id="5876637at2759"/>
<feature type="region of interest" description="Disordered" evidence="1">
    <location>
        <begin position="1"/>
        <end position="205"/>
    </location>
</feature>
<evidence type="ECO:0000313" key="2">
    <source>
        <dbReference type="EMBL" id="OAG42915.1"/>
    </source>
</evidence>
<proteinExistence type="predicted"/>
<sequence>MPHKHKRKRADDDSNFDLPPTSRARTLTVHQKQESIFTSDADKKRKQEARRQQKKKQNGHNGAAFEDDTPKAFRRLMSFQPGGKRMPSGLDDGNISKKKQKQKQKQRKEDKSIPTNNSAASKPDTPEENATAAASTEPSDPAPTTAKAAKVPKILPGESLASYSRRVDQSLPLTSLPKHRTRLSAIPGLEKIKTPLTKHNKRLARMQSEWRATDQRLKEKREEAEEELAEKKEEDEVLWLGAGIDPSTQVSTLGKSGKKAKKKRSGGGARDVDDADPWKILEKKRREEGQLGRQTNLQDVVAAPPTLKPVKNIFKEKPERKAGMIPVV</sequence>
<protein>
    <submittedName>
        <fullName evidence="2">Uncharacterized protein</fullName>
    </submittedName>
</protein>
<dbReference type="GeneID" id="34598039"/>
<feature type="compositionally biased region" description="Basic residues" evidence="1">
    <location>
        <begin position="96"/>
        <end position="106"/>
    </location>
</feature>
<dbReference type="PANTHER" id="PTHR40644">
    <property type="entry name" value="UPF0653 PROTEIN C607.02C"/>
    <property type="match status" value="1"/>
</dbReference>
<dbReference type="Proteomes" id="UP000077002">
    <property type="component" value="Unassembled WGS sequence"/>
</dbReference>
<keyword evidence="3" id="KW-1185">Reference proteome</keyword>
<reference evidence="2 3" key="1">
    <citation type="submission" date="2016-03" db="EMBL/GenBank/DDBJ databases">
        <title>Draft genome sequence of the Fonsecaea monophora CBS 269.37.</title>
        <authorList>
            <person name="Bombassaro A."/>
            <person name="Vinicius W.A."/>
            <person name="De Hoog S."/>
            <person name="Sun J."/>
            <person name="Souza E.M."/>
            <person name="Raittz R.T."/>
            <person name="Costa F."/>
            <person name="Leao A.C."/>
            <person name="Tadra-Sfeir M.Z."/>
            <person name="Baura V."/>
            <person name="Balsanelli E."/>
            <person name="Pedrosa F.O."/>
            <person name="Moreno L.F."/>
            <person name="Steffens M.B."/>
            <person name="Xi L."/>
            <person name="Bocca A.L."/>
            <person name="Felipe M.S."/>
            <person name="Teixeira M."/>
            <person name="Telles Filho F.Q."/>
            <person name="Azevedo C.M."/>
            <person name="Gomes R."/>
            <person name="Vicente V.A."/>
        </authorList>
    </citation>
    <scope>NUCLEOTIDE SEQUENCE [LARGE SCALE GENOMIC DNA]</scope>
    <source>
        <strain evidence="2 3">CBS 269.37</strain>
    </source>
</reference>
<organism evidence="2 3">
    <name type="scientific">Fonsecaea monophora</name>
    <dbReference type="NCBI Taxonomy" id="254056"/>
    <lineage>
        <taxon>Eukaryota</taxon>
        <taxon>Fungi</taxon>
        <taxon>Dikarya</taxon>
        <taxon>Ascomycota</taxon>
        <taxon>Pezizomycotina</taxon>
        <taxon>Eurotiomycetes</taxon>
        <taxon>Chaetothyriomycetidae</taxon>
        <taxon>Chaetothyriales</taxon>
        <taxon>Herpotrichiellaceae</taxon>
        <taxon>Fonsecaea</taxon>
    </lineage>
</organism>
<feature type="region of interest" description="Disordered" evidence="1">
    <location>
        <begin position="248"/>
        <end position="279"/>
    </location>
</feature>
<name>A0A177FFD5_9EURO</name>